<proteinExistence type="predicted"/>
<dbReference type="AlphaFoldDB" id="A0A318MW19"/>
<name>A0A318MW19_9PROT</name>
<reference evidence="2 3" key="1">
    <citation type="submission" date="2018-05" db="EMBL/GenBank/DDBJ databases">
        <title>Reference genomes for bee gut microbiota database.</title>
        <authorList>
            <person name="Ellegaard K.M."/>
        </authorList>
    </citation>
    <scope>NUCLEOTIDE SEQUENCE [LARGE SCALE GENOMIC DNA]</scope>
    <source>
        <strain evidence="2 3">ESL0284</strain>
    </source>
</reference>
<organism evidence="2 3">
    <name type="scientific">Commensalibacter melissae</name>
    <dbReference type="NCBI Taxonomy" id="2070537"/>
    <lineage>
        <taxon>Bacteria</taxon>
        <taxon>Pseudomonadati</taxon>
        <taxon>Pseudomonadota</taxon>
        <taxon>Alphaproteobacteria</taxon>
        <taxon>Acetobacterales</taxon>
        <taxon>Acetobacteraceae</taxon>
    </lineage>
</organism>
<accession>A0A318MW19</accession>
<evidence type="ECO:0000313" key="3">
    <source>
        <dbReference type="Proteomes" id="UP000247565"/>
    </source>
</evidence>
<feature type="signal peptide" evidence="1">
    <location>
        <begin position="1"/>
        <end position="21"/>
    </location>
</feature>
<evidence type="ECO:0000313" key="2">
    <source>
        <dbReference type="EMBL" id="PXZ00256.1"/>
    </source>
</evidence>
<evidence type="ECO:0000256" key="1">
    <source>
        <dbReference type="SAM" id="SignalP"/>
    </source>
</evidence>
<comment type="caution">
    <text evidence="2">The sequence shown here is derived from an EMBL/GenBank/DDBJ whole genome shotgun (WGS) entry which is preliminary data.</text>
</comment>
<feature type="chain" id="PRO_5016356279" evidence="1">
    <location>
        <begin position="22"/>
        <end position="254"/>
    </location>
</feature>
<keyword evidence="1" id="KW-0732">Signal</keyword>
<dbReference type="EMBL" id="QGLT01000003">
    <property type="protein sequence ID" value="PXZ00256.1"/>
    <property type="molecule type" value="Genomic_DNA"/>
</dbReference>
<protein>
    <submittedName>
        <fullName evidence="2">Uncharacterized protein</fullName>
    </submittedName>
</protein>
<keyword evidence="3" id="KW-1185">Reference proteome</keyword>
<sequence>MKNNQWKLAGCFLVSSVFVNANLSESQARPENGNIHHMRKVDPVQKNNRVAKTVLDFSVLPVVKGNVAQYLPTPYGNLGGLLLTDGTQIMFSTMFGEIVKSFVHPGQDVVIRGLKAYSLPFVQAFEIINQRGEQIEEDSPEANFSPVPITGPDLSVNGTIKQVLYNLQGDKMGVVLKDGTVIYIRSSDIKKLDFILSVGQKIYVSGMGNVNSLGKALQARIIGKTENTMVELSQFNVPPAGAPAGSPSYDYIPQ</sequence>
<gene>
    <name evidence="2" type="ORF">DK869_06385</name>
</gene>
<dbReference type="Proteomes" id="UP000247565">
    <property type="component" value="Unassembled WGS sequence"/>
</dbReference>
<dbReference type="RefSeq" id="WP_110439179.1">
    <property type="nucleotide sequence ID" value="NZ_CP046393.1"/>
</dbReference>
<dbReference type="OrthoDB" id="481082at2"/>